<accession>A0A316HE48</accession>
<name>A0A316HE48_9SPHI</name>
<comment type="caution">
    <text evidence="2">The sequence shown here is derived from an EMBL/GenBank/DDBJ whole genome shotgun (WGS) entry which is preliminary data.</text>
</comment>
<evidence type="ECO:0000256" key="1">
    <source>
        <dbReference type="SAM" id="SignalP"/>
    </source>
</evidence>
<proteinExistence type="predicted"/>
<dbReference type="RefSeq" id="WP_109608967.1">
    <property type="nucleotide sequence ID" value="NZ_QGHA01000006.1"/>
</dbReference>
<gene>
    <name evidence="2" type="ORF">LX99_03442</name>
</gene>
<sequence length="124" mass="13664">MKKALLFIILAAATAQLKAQNTSKAPASPLDQFLKLNPADTSLQKFIPVLPQKGWLNNSNVATLNTKDIVSNVTVYNMPVAKTYSNDRMPVVKTDEPGMKYPMLIKKLGNDSTVILGPEEKIRH</sequence>
<keyword evidence="1" id="KW-0732">Signal</keyword>
<evidence type="ECO:0000313" key="3">
    <source>
        <dbReference type="Proteomes" id="UP000245678"/>
    </source>
</evidence>
<keyword evidence="3" id="KW-1185">Reference proteome</keyword>
<feature type="chain" id="PRO_5016428901" evidence="1">
    <location>
        <begin position="20"/>
        <end position="124"/>
    </location>
</feature>
<dbReference type="Proteomes" id="UP000245678">
    <property type="component" value="Unassembled WGS sequence"/>
</dbReference>
<organism evidence="2 3">
    <name type="scientific">Mucilaginibacter oryzae</name>
    <dbReference type="NCBI Taxonomy" id="468058"/>
    <lineage>
        <taxon>Bacteria</taxon>
        <taxon>Pseudomonadati</taxon>
        <taxon>Bacteroidota</taxon>
        <taxon>Sphingobacteriia</taxon>
        <taxon>Sphingobacteriales</taxon>
        <taxon>Sphingobacteriaceae</taxon>
        <taxon>Mucilaginibacter</taxon>
    </lineage>
</organism>
<protein>
    <submittedName>
        <fullName evidence="2">Uncharacterized protein</fullName>
    </submittedName>
</protein>
<reference evidence="2 3" key="1">
    <citation type="submission" date="2018-05" db="EMBL/GenBank/DDBJ databases">
        <title>Genomic Encyclopedia of Archaeal and Bacterial Type Strains, Phase II (KMG-II): from individual species to whole genera.</title>
        <authorList>
            <person name="Goeker M."/>
        </authorList>
    </citation>
    <scope>NUCLEOTIDE SEQUENCE [LARGE SCALE GENOMIC DNA]</scope>
    <source>
        <strain evidence="2 3">DSM 19975</strain>
    </source>
</reference>
<evidence type="ECO:0000313" key="2">
    <source>
        <dbReference type="EMBL" id="PWK76575.1"/>
    </source>
</evidence>
<dbReference type="EMBL" id="QGHA01000006">
    <property type="protein sequence ID" value="PWK76575.1"/>
    <property type="molecule type" value="Genomic_DNA"/>
</dbReference>
<dbReference type="AlphaFoldDB" id="A0A316HE48"/>
<feature type="signal peptide" evidence="1">
    <location>
        <begin position="1"/>
        <end position="19"/>
    </location>
</feature>